<evidence type="ECO:0000313" key="1">
    <source>
        <dbReference type="EMBL" id="KAG8155990.1"/>
    </source>
</evidence>
<comment type="caution">
    <text evidence="1">The sequence shown here is derived from an EMBL/GenBank/DDBJ whole genome shotgun (WGS) entry which is preliminary data.</text>
</comment>
<reference evidence="1 2" key="1">
    <citation type="journal article" date="2022" name="Nat. Ecol. Evol.">
        <title>A masculinizing supergene underlies an exaggerated male reproductive morph in a spider.</title>
        <authorList>
            <person name="Hendrickx F."/>
            <person name="De Corte Z."/>
            <person name="Sonet G."/>
            <person name="Van Belleghem S.M."/>
            <person name="Kostlbacher S."/>
            <person name="Vangestel C."/>
        </authorList>
    </citation>
    <scope>NUCLEOTIDE SEQUENCE [LARGE SCALE GENOMIC DNA]</scope>
    <source>
        <strain evidence="1">W744_W776</strain>
    </source>
</reference>
<sequence>MRPHERCFCSGTVGDGQEVGNSLRSGKTLTTEATSLKREGRSSFLGYTGRRQSFPVEVYAQYGLRKPGAIDPFDFSSFLKRWAESYQGYGSWQPRKPAPYEEPQVGHLVYCFGERPVCEATIRGL</sequence>
<name>A0AAV6TDI2_9ARAC</name>
<dbReference type="AlphaFoldDB" id="A0AAV6TDI2"/>
<organism evidence="1 2">
    <name type="scientific">Oedothorax gibbosus</name>
    <dbReference type="NCBI Taxonomy" id="931172"/>
    <lineage>
        <taxon>Eukaryota</taxon>
        <taxon>Metazoa</taxon>
        <taxon>Ecdysozoa</taxon>
        <taxon>Arthropoda</taxon>
        <taxon>Chelicerata</taxon>
        <taxon>Arachnida</taxon>
        <taxon>Araneae</taxon>
        <taxon>Araneomorphae</taxon>
        <taxon>Entelegynae</taxon>
        <taxon>Araneoidea</taxon>
        <taxon>Linyphiidae</taxon>
        <taxon>Erigoninae</taxon>
        <taxon>Oedothorax</taxon>
    </lineage>
</organism>
<dbReference type="EMBL" id="JAFNEN010006407">
    <property type="protein sequence ID" value="KAG8155990.1"/>
    <property type="molecule type" value="Genomic_DNA"/>
</dbReference>
<keyword evidence="2" id="KW-1185">Reference proteome</keyword>
<proteinExistence type="predicted"/>
<evidence type="ECO:0000313" key="2">
    <source>
        <dbReference type="Proteomes" id="UP000827092"/>
    </source>
</evidence>
<protein>
    <submittedName>
        <fullName evidence="1">Uncharacterized protein</fullName>
    </submittedName>
</protein>
<accession>A0AAV6TDI2</accession>
<gene>
    <name evidence="1" type="ORF">JTE90_012376</name>
</gene>
<dbReference type="Proteomes" id="UP000827092">
    <property type="component" value="Unassembled WGS sequence"/>
</dbReference>